<name>A0A164T4K0_9CRUS</name>
<dbReference type="AlphaFoldDB" id="A0A164T4K0"/>
<comment type="caution">
    <text evidence="1">The sequence shown here is derived from an EMBL/GenBank/DDBJ whole genome shotgun (WGS) entry which is preliminary data.</text>
</comment>
<gene>
    <name evidence="1" type="ORF">APZ42_025408</name>
</gene>
<protein>
    <submittedName>
        <fullName evidence="1">Uncharacterized protein</fullName>
    </submittedName>
</protein>
<dbReference type="Proteomes" id="UP000076858">
    <property type="component" value="Unassembled WGS sequence"/>
</dbReference>
<accession>A0A164T4K0</accession>
<dbReference type="EMBL" id="LRGB01001872">
    <property type="protein sequence ID" value="KZS10193.1"/>
    <property type="molecule type" value="Genomic_DNA"/>
</dbReference>
<keyword evidence="2" id="KW-1185">Reference proteome</keyword>
<sequence>MEVIRGKGIDSRHEALSERAGEQALTLLCAGIVYSAAFGVRVPSVHGTGLDVQMASCFLENDDRATTPDETR</sequence>
<organism evidence="1 2">
    <name type="scientific">Daphnia magna</name>
    <dbReference type="NCBI Taxonomy" id="35525"/>
    <lineage>
        <taxon>Eukaryota</taxon>
        <taxon>Metazoa</taxon>
        <taxon>Ecdysozoa</taxon>
        <taxon>Arthropoda</taxon>
        <taxon>Crustacea</taxon>
        <taxon>Branchiopoda</taxon>
        <taxon>Diplostraca</taxon>
        <taxon>Cladocera</taxon>
        <taxon>Anomopoda</taxon>
        <taxon>Daphniidae</taxon>
        <taxon>Daphnia</taxon>
    </lineage>
</organism>
<proteinExistence type="predicted"/>
<reference evidence="1 2" key="1">
    <citation type="submission" date="2016-03" db="EMBL/GenBank/DDBJ databases">
        <title>EvidentialGene: Evidence-directed Construction of Genes on Genomes.</title>
        <authorList>
            <person name="Gilbert D.G."/>
            <person name="Choi J.-H."/>
            <person name="Mockaitis K."/>
            <person name="Colbourne J."/>
            <person name="Pfrender M."/>
        </authorList>
    </citation>
    <scope>NUCLEOTIDE SEQUENCE [LARGE SCALE GENOMIC DNA]</scope>
    <source>
        <strain evidence="1 2">Xinb3</strain>
        <tissue evidence="1">Complete organism</tissue>
    </source>
</reference>
<evidence type="ECO:0000313" key="2">
    <source>
        <dbReference type="Proteomes" id="UP000076858"/>
    </source>
</evidence>
<evidence type="ECO:0000313" key="1">
    <source>
        <dbReference type="EMBL" id="KZS10193.1"/>
    </source>
</evidence>